<protein>
    <submittedName>
        <fullName evidence="1">Uncharacterized protein</fullName>
    </submittedName>
</protein>
<gene>
    <name evidence="1" type="ORF">FYJ76_07530</name>
</gene>
<evidence type="ECO:0000313" key="1">
    <source>
        <dbReference type="EMBL" id="MST91796.1"/>
    </source>
</evidence>
<accession>A0A6I2U435</accession>
<dbReference type="AlphaFoldDB" id="A0A6I2U435"/>
<proteinExistence type="predicted"/>
<dbReference type="Proteomes" id="UP000431913">
    <property type="component" value="Unassembled WGS sequence"/>
</dbReference>
<name>A0A6I2U435_9FIRM</name>
<comment type="caution">
    <text evidence="1">The sequence shown here is derived from an EMBL/GenBank/DDBJ whole genome shotgun (WGS) entry which is preliminary data.</text>
</comment>
<organism evidence="1 2">
    <name type="scientific">Ruthenibacterium lactatiformans</name>
    <dbReference type="NCBI Taxonomy" id="1550024"/>
    <lineage>
        <taxon>Bacteria</taxon>
        <taxon>Bacillati</taxon>
        <taxon>Bacillota</taxon>
        <taxon>Clostridia</taxon>
        <taxon>Eubacteriales</taxon>
        <taxon>Oscillospiraceae</taxon>
        <taxon>Ruthenibacterium</taxon>
    </lineage>
</organism>
<dbReference type="RefSeq" id="WP_117472957.1">
    <property type="nucleotide sequence ID" value="NZ_CAUBPW010000005.1"/>
</dbReference>
<reference evidence="1 2" key="1">
    <citation type="submission" date="2019-08" db="EMBL/GenBank/DDBJ databases">
        <title>In-depth cultivation of the pig gut microbiome towards novel bacterial diversity and tailored functional studies.</title>
        <authorList>
            <person name="Wylensek D."/>
            <person name="Hitch T.C.A."/>
            <person name="Clavel T."/>
        </authorList>
    </citation>
    <scope>NUCLEOTIDE SEQUENCE [LARGE SCALE GENOMIC DNA]</scope>
    <source>
        <strain evidence="1 2">WCA3-601-WT-6J</strain>
    </source>
</reference>
<dbReference type="EMBL" id="VUNJ01000006">
    <property type="protein sequence ID" value="MST91796.1"/>
    <property type="molecule type" value="Genomic_DNA"/>
</dbReference>
<evidence type="ECO:0000313" key="2">
    <source>
        <dbReference type="Proteomes" id="UP000431913"/>
    </source>
</evidence>
<sequence>MQWDDPEAGRKRLGLLQKQCLFNMRPYMRPLAAKLSFQIGVAESRFVKPFVKISQTGSCRLMDGCPINLLLPIL</sequence>